<dbReference type="PANTHER" id="PTHR42792:SF1">
    <property type="entry name" value="FLAGELLAR HOOK-ASSOCIATED PROTEIN 3"/>
    <property type="match status" value="1"/>
</dbReference>
<evidence type="ECO:0000313" key="8">
    <source>
        <dbReference type="Proteomes" id="UP001501353"/>
    </source>
</evidence>
<dbReference type="Pfam" id="PF00669">
    <property type="entry name" value="Flagellin_N"/>
    <property type="match status" value="1"/>
</dbReference>
<dbReference type="InterPro" id="IPR049119">
    <property type="entry name" value="FlgK_D2-like"/>
</dbReference>
<keyword evidence="7" id="KW-0969">Cilium</keyword>
<gene>
    <name evidence="7" type="primary">flgL</name>
    <name evidence="7" type="ORF">GCM10022212_07170</name>
</gene>
<reference evidence="8" key="1">
    <citation type="journal article" date="2019" name="Int. J. Syst. Evol. Microbiol.">
        <title>The Global Catalogue of Microorganisms (GCM) 10K type strain sequencing project: providing services to taxonomists for standard genome sequencing and annotation.</title>
        <authorList>
            <consortium name="The Broad Institute Genomics Platform"/>
            <consortium name="The Broad Institute Genome Sequencing Center for Infectious Disease"/>
            <person name="Wu L."/>
            <person name="Ma J."/>
        </authorList>
    </citation>
    <scope>NUCLEOTIDE SEQUENCE [LARGE SCALE GENOMIC DNA]</scope>
    <source>
        <strain evidence="8">JCM 16673</strain>
    </source>
</reference>
<dbReference type="SUPFAM" id="SSF64518">
    <property type="entry name" value="Phase 1 flagellin"/>
    <property type="match status" value="1"/>
</dbReference>
<dbReference type="Pfam" id="PF21158">
    <property type="entry name" value="flgK_1st_1"/>
    <property type="match status" value="1"/>
</dbReference>
<keyword evidence="7" id="KW-0282">Flagellum</keyword>
<dbReference type="InterPro" id="IPR001492">
    <property type="entry name" value="Flagellin"/>
</dbReference>
<evidence type="ECO:0000256" key="1">
    <source>
        <dbReference type="ARBA" id="ARBA00004365"/>
    </source>
</evidence>
<feature type="domain" description="Flagellar hook-associated protein 1 D2-like" evidence="6">
    <location>
        <begin position="198"/>
        <end position="285"/>
    </location>
</feature>
<evidence type="ECO:0000259" key="6">
    <source>
        <dbReference type="Pfam" id="PF21158"/>
    </source>
</evidence>
<evidence type="ECO:0000256" key="4">
    <source>
        <dbReference type="ARBA" id="ARBA00023143"/>
    </source>
</evidence>
<comment type="subcellular location">
    <subcellularLocation>
        <location evidence="1">Bacterial flagellum</location>
    </subcellularLocation>
    <subcellularLocation>
        <location evidence="2">Secreted</location>
    </subcellularLocation>
</comment>
<proteinExistence type="inferred from homology"/>
<feature type="domain" description="Flagellin N-terminal" evidence="5">
    <location>
        <begin position="3"/>
        <end position="140"/>
    </location>
</feature>
<sequence length="407" mass="42502">MRISTSAFYENASGKISDLQSGVAQKMAQISANRRILTPADDPVAAAAALEVTQQSSVNTQFEANRTSAKAALSLQENILGNYTNLLQNVKTLTVAAGNGALDDTQRKFMASELQGNLEELMGIANTRDSAGNFIFSGYQSTVQPFTQTSAGVVYNGDQGQRQLQVSTSRQLALNDSGDAIFERIKTGNGTFTTAAATTNSGGSVAGPGTVTNAALLTGHNYAIDFTVTGGATSFNVFDLTTDPTKATPLSVSGPYTAGQSIAFDGLQFDISGTPANTDSFSVQPSANQSIFKSISDLITSLNTPTAGVAAKANLVTSLSAANTNFSAALDAVLTVRAAGGARLQELDTLDSEGTDRSLQYAATLSSLQDLDYAKAITELTQQQITLQAAQQSFVKVANLSLFNYIN</sequence>
<dbReference type="InterPro" id="IPR013384">
    <property type="entry name" value="Flagell_FlgL"/>
</dbReference>
<dbReference type="PANTHER" id="PTHR42792">
    <property type="entry name" value="FLAGELLIN"/>
    <property type="match status" value="1"/>
</dbReference>
<keyword evidence="8" id="KW-1185">Reference proteome</keyword>
<evidence type="ECO:0000259" key="5">
    <source>
        <dbReference type="Pfam" id="PF00669"/>
    </source>
</evidence>
<dbReference type="Proteomes" id="UP001501353">
    <property type="component" value="Unassembled WGS sequence"/>
</dbReference>
<evidence type="ECO:0000256" key="2">
    <source>
        <dbReference type="ARBA" id="ARBA00004613"/>
    </source>
</evidence>
<keyword evidence="4" id="KW-0975">Bacterial flagellum</keyword>
<dbReference type="Gene3D" id="1.20.1330.10">
    <property type="entry name" value="f41 fragment of flagellin, N-terminal domain"/>
    <property type="match status" value="2"/>
</dbReference>
<evidence type="ECO:0000256" key="3">
    <source>
        <dbReference type="ARBA" id="ARBA00005709"/>
    </source>
</evidence>
<name>A0ABP7SQH3_9BURK</name>
<dbReference type="RefSeq" id="WP_344761859.1">
    <property type="nucleotide sequence ID" value="NZ_BAAAZE010000005.1"/>
</dbReference>
<dbReference type="EMBL" id="BAAAZE010000005">
    <property type="protein sequence ID" value="GAA4015058.1"/>
    <property type="molecule type" value="Genomic_DNA"/>
</dbReference>
<organism evidence="7 8">
    <name type="scientific">Actimicrobium antarcticum</name>
    <dbReference type="NCBI Taxonomy" id="1051899"/>
    <lineage>
        <taxon>Bacteria</taxon>
        <taxon>Pseudomonadati</taxon>
        <taxon>Pseudomonadota</taxon>
        <taxon>Betaproteobacteria</taxon>
        <taxon>Burkholderiales</taxon>
        <taxon>Oxalobacteraceae</taxon>
        <taxon>Actimicrobium</taxon>
    </lineage>
</organism>
<comment type="similarity">
    <text evidence="3">Belongs to the bacterial flagellin family.</text>
</comment>
<accession>A0ABP7SQH3</accession>
<keyword evidence="7" id="KW-0966">Cell projection</keyword>
<evidence type="ECO:0000313" key="7">
    <source>
        <dbReference type="EMBL" id="GAA4015058.1"/>
    </source>
</evidence>
<protein>
    <submittedName>
        <fullName evidence="7">Flagellar hook-associated protein FlgL</fullName>
    </submittedName>
</protein>
<dbReference type="NCBIfam" id="TIGR02550">
    <property type="entry name" value="flagell_flgL"/>
    <property type="match status" value="1"/>
</dbReference>
<comment type="caution">
    <text evidence="7">The sequence shown here is derived from an EMBL/GenBank/DDBJ whole genome shotgun (WGS) entry which is preliminary data.</text>
</comment>
<dbReference type="InterPro" id="IPR001029">
    <property type="entry name" value="Flagellin_N"/>
</dbReference>